<gene>
    <name evidence="2" type="ORF">GCM10011487_12630</name>
</gene>
<evidence type="ECO:0000256" key="1">
    <source>
        <dbReference type="SAM" id="Phobius"/>
    </source>
</evidence>
<keyword evidence="3" id="KW-1185">Reference proteome</keyword>
<sequence>MVACILARISRGRLLLRVINAVFLTFAWAVAAWAAVAVDPLGIVEPIDGEAAAPELTLVGGGVA</sequence>
<dbReference type="Proteomes" id="UP000445000">
    <property type="component" value="Unassembled WGS sequence"/>
</dbReference>
<feature type="transmembrane region" description="Helical" evidence="1">
    <location>
        <begin position="14"/>
        <end position="36"/>
    </location>
</feature>
<evidence type="ECO:0000313" key="3">
    <source>
        <dbReference type="Proteomes" id="UP000445000"/>
    </source>
</evidence>
<reference evidence="3" key="1">
    <citation type="submission" date="2020-01" db="EMBL/GenBank/DDBJ databases">
        <title>'Steroidobacter agaridevorans' sp. nov., agar-degrading bacteria isolated from rhizosphere soils.</title>
        <authorList>
            <person name="Ikenaga M."/>
            <person name="Kataoka M."/>
            <person name="Murouchi A."/>
            <person name="Katsuragi S."/>
            <person name="Sakai M."/>
        </authorList>
    </citation>
    <scope>NUCLEOTIDE SEQUENCE [LARGE SCALE GENOMIC DNA]</scope>
    <source>
        <strain evidence="3">YU21-B</strain>
    </source>
</reference>
<protein>
    <submittedName>
        <fullName evidence="2">Uncharacterized protein</fullName>
    </submittedName>
</protein>
<comment type="caution">
    <text evidence="2">The sequence shown here is derived from an EMBL/GenBank/DDBJ whole genome shotgun (WGS) entry which is preliminary data.</text>
</comment>
<dbReference type="AlphaFoldDB" id="A0A829Y8A0"/>
<proteinExistence type="predicted"/>
<keyword evidence="1" id="KW-0472">Membrane</keyword>
<dbReference type="EMBL" id="BLJN01000001">
    <property type="protein sequence ID" value="GFE79263.1"/>
    <property type="molecule type" value="Genomic_DNA"/>
</dbReference>
<keyword evidence="1" id="KW-1133">Transmembrane helix</keyword>
<keyword evidence="1" id="KW-0812">Transmembrane</keyword>
<organism evidence="2 3">
    <name type="scientific">Steroidobacter agaridevorans</name>
    <dbReference type="NCBI Taxonomy" id="2695856"/>
    <lineage>
        <taxon>Bacteria</taxon>
        <taxon>Pseudomonadati</taxon>
        <taxon>Pseudomonadota</taxon>
        <taxon>Gammaproteobacteria</taxon>
        <taxon>Steroidobacterales</taxon>
        <taxon>Steroidobacteraceae</taxon>
        <taxon>Steroidobacter</taxon>
    </lineage>
</organism>
<evidence type="ECO:0000313" key="2">
    <source>
        <dbReference type="EMBL" id="GFE79263.1"/>
    </source>
</evidence>
<accession>A0A829Y8A0</accession>
<name>A0A829Y8A0_9GAMM</name>